<organism evidence="1 2">
    <name type="scientific">Aggregatibacter actinomycetemcomitans serotype e str. SC1083</name>
    <dbReference type="NCBI Taxonomy" id="907488"/>
    <lineage>
        <taxon>Bacteria</taxon>
        <taxon>Pseudomonadati</taxon>
        <taxon>Pseudomonadota</taxon>
        <taxon>Gammaproteobacteria</taxon>
        <taxon>Pasteurellales</taxon>
        <taxon>Pasteurellaceae</taxon>
        <taxon>Aggregatibacter</taxon>
    </lineage>
</organism>
<evidence type="ECO:0000313" key="2">
    <source>
        <dbReference type="Proteomes" id="UP000005508"/>
    </source>
</evidence>
<dbReference type="EMBL" id="AEJM01000041">
    <property type="protein sequence ID" value="EGY32723.1"/>
    <property type="molecule type" value="Genomic_DNA"/>
</dbReference>
<gene>
    <name evidence="1" type="ORF">SC1083_1991</name>
</gene>
<dbReference type="AlphaFoldDB" id="G4AAW1"/>
<dbReference type="Proteomes" id="UP000005508">
    <property type="component" value="Unassembled WGS sequence"/>
</dbReference>
<name>G4AAW1_AGGAC</name>
<proteinExistence type="predicted"/>
<reference evidence="1 2" key="1">
    <citation type="submission" date="2010-10" db="EMBL/GenBank/DDBJ databases">
        <authorList>
            <person name="Chen C."/>
            <person name="Kittichotirat W."/>
            <person name="Asikainen S."/>
            <person name="Bumgarner R."/>
        </authorList>
    </citation>
    <scope>NUCLEOTIDE SEQUENCE [LARGE SCALE GENOMIC DNA]</scope>
    <source>
        <strain evidence="1 2">SC1083</strain>
    </source>
</reference>
<evidence type="ECO:0000313" key="1">
    <source>
        <dbReference type="EMBL" id="EGY32723.1"/>
    </source>
</evidence>
<sequence length="41" mass="5006">MLPHYQQKRKTDNLVMQSDIDLFYKTFRKEILPLKVLRNIA</sequence>
<protein>
    <submittedName>
        <fullName evidence="1">Putative 2-octaprenyl-3-methyl-6-methoxy-1,4-benzoquinol hydroxylase</fullName>
    </submittedName>
</protein>
<comment type="caution">
    <text evidence="1">The sequence shown here is derived from an EMBL/GenBank/DDBJ whole genome shotgun (WGS) entry which is preliminary data.</text>
</comment>
<accession>G4AAW1</accession>